<gene>
    <name evidence="1" type="ORF">EZS28_048072</name>
</gene>
<comment type="caution">
    <text evidence="1">The sequence shown here is derived from an EMBL/GenBank/DDBJ whole genome shotgun (WGS) entry which is preliminary data.</text>
</comment>
<evidence type="ECO:0000313" key="1">
    <source>
        <dbReference type="EMBL" id="KAA6356402.1"/>
    </source>
</evidence>
<reference evidence="1 2" key="1">
    <citation type="submission" date="2019-03" db="EMBL/GenBank/DDBJ databases">
        <title>Single cell metagenomics reveals metabolic interactions within the superorganism composed of flagellate Streblomastix strix and complex community of Bacteroidetes bacteria on its surface.</title>
        <authorList>
            <person name="Treitli S.C."/>
            <person name="Kolisko M."/>
            <person name="Husnik F."/>
            <person name="Keeling P."/>
            <person name="Hampl V."/>
        </authorList>
    </citation>
    <scope>NUCLEOTIDE SEQUENCE [LARGE SCALE GENOMIC DNA]</scope>
    <source>
        <strain evidence="1">ST1C</strain>
    </source>
</reference>
<dbReference type="AlphaFoldDB" id="A0A5J4TEP8"/>
<accession>A0A5J4TEP8</accession>
<evidence type="ECO:0000313" key="2">
    <source>
        <dbReference type="Proteomes" id="UP000324800"/>
    </source>
</evidence>
<proteinExistence type="predicted"/>
<dbReference type="Proteomes" id="UP000324800">
    <property type="component" value="Unassembled WGS sequence"/>
</dbReference>
<feature type="non-terminal residue" evidence="1">
    <location>
        <position position="200"/>
    </location>
</feature>
<organism evidence="1 2">
    <name type="scientific">Streblomastix strix</name>
    <dbReference type="NCBI Taxonomy" id="222440"/>
    <lineage>
        <taxon>Eukaryota</taxon>
        <taxon>Metamonada</taxon>
        <taxon>Preaxostyla</taxon>
        <taxon>Oxymonadida</taxon>
        <taxon>Streblomastigidae</taxon>
        <taxon>Streblomastix</taxon>
    </lineage>
</organism>
<sequence>MALEHSLSQTASLDSLQRYYRVPAHRRPARPHVLMILTRIIMHIIKRSANAQKDPLLSPQAVLAARNLVDITRRTRGGASAGVTVYQLRVRVDQVALDHRARTDITGDIITNIATEIASSAKKWSKQLEFIELPSSIRIRWNRETPGEAEIQPNETSHAYADCAIAVALAESALIAQIHHIIPNQPPSRCLVDAYLMYLT</sequence>
<dbReference type="EMBL" id="SNRW01033028">
    <property type="protein sequence ID" value="KAA6356402.1"/>
    <property type="molecule type" value="Genomic_DNA"/>
</dbReference>
<name>A0A5J4TEP8_9EUKA</name>
<protein>
    <submittedName>
        <fullName evidence="1">Uncharacterized protein</fullName>
    </submittedName>
</protein>